<dbReference type="Proteomes" id="UP001314635">
    <property type="component" value="Unassembled WGS sequence"/>
</dbReference>
<comment type="caution">
    <text evidence="2">The sequence shown here is derived from an EMBL/GenBank/DDBJ whole genome shotgun (WGS) entry which is preliminary data.</text>
</comment>
<reference evidence="3" key="1">
    <citation type="journal article" date="2021" name="ISME J.">
        <title>Evolutionary origin and ecological implication of a unique nif island in free-living Bradyrhizobium lineages.</title>
        <authorList>
            <person name="Tao J."/>
        </authorList>
    </citation>
    <scope>NUCLEOTIDE SEQUENCE [LARGE SCALE GENOMIC DNA]</scope>
    <source>
        <strain evidence="3">SZCCT0094</strain>
    </source>
</reference>
<sequence>MRRVVLALALLFATNVRAEEVAFYVLGVGSDSCERFIAAAEEQPPGTYKAIGNADGPYVNSISKYQQWMMGYISAVNAARGDEGMQIKLDLTEVDSWMRNWCSRNQRRTVFHALQAFVKSH</sequence>
<proteinExistence type="predicted"/>
<name>A0ABS5G0M0_9BRAD</name>
<evidence type="ECO:0000313" key="3">
    <source>
        <dbReference type="Proteomes" id="UP001314635"/>
    </source>
</evidence>
<protein>
    <submittedName>
        <fullName evidence="2">Uncharacterized protein</fullName>
    </submittedName>
</protein>
<feature type="signal peptide" evidence="1">
    <location>
        <begin position="1"/>
        <end position="18"/>
    </location>
</feature>
<accession>A0ABS5G0M0</accession>
<dbReference type="RefSeq" id="WP_041751126.1">
    <property type="nucleotide sequence ID" value="NZ_JABFDP010000004.1"/>
</dbReference>
<organism evidence="2 3">
    <name type="scientific">Bradyrhizobium denitrificans</name>
    <dbReference type="NCBI Taxonomy" id="2734912"/>
    <lineage>
        <taxon>Bacteria</taxon>
        <taxon>Pseudomonadati</taxon>
        <taxon>Pseudomonadota</taxon>
        <taxon>Alphaproteobacteria</taxon>
        <taxon>Hyphomicrobiales</taxon>
        <taxon>Nitrobacteraceae</taxon>
        <taxon>Bradyrhizobium</taxon>
    </lineage>
</organism>
<keyword evidence="3" id="KW-1185">Reference proteome</keyword>
<feature type="chain" id="PRO_5045599802" evidence="1">
    <location>
        <begin position="19"/>
        <end position="121"/>
    </location>
</feature>
<gene>
    <name evidence="2" type="ORF">JQ619_00570</name>
</gene>
<keyword evidence="1" id="KW-0732">Signal</keyword>
<dbReference type="EMBL" id="JAFCLK010000001">
    <property type="protein sequence ID" value="MBR1134251.1"/>
    <property type="molecule type" value="Genomic_DNA"/>
</dbReference>
<evidence type="ECO:0000313" key="2">
    <source>
        <dbReference type="EMBL" id="MBR1134251.1"/>
    </source>
</evidence>
<evidence type="ECO:0000256" key="1">
    <source>
        <dbReference type="SAM" id="SignalP"/>
    </source>
</evidence>